<keyword evidence="2" id="KW-1185">Reference proteome</keyword>
<dbReference type="AlphaFoldDB" id="A0A552WSH5"/>
<dbReference type="Proteomes" id="UP000318693">
    <property type="component" value="Unassembled WGS sequence"/>
</dbReference>
<comment type="caution">
    <text evidence="1">The sequence shown here is derived from an EMBL/GenBank/DDBJ whole genome shotgun (WGS) entry which is preliminary data.</text>
</comment>
<reference evidence="1 2" key="1">
    <citation type="submission" date="2019-07" db="EMBL/GenBank/DDBJ databases">
        <title>Georgenia wutianyii sp. nov. and Georgenia *** sp. nov. isolated from plateau pika (Ochotona curzoniae) in the Qinghai-Tibet plateau of China.</title>
        <authorList>
            <person name="Tian Z."/>
        </authorList>
    </citation>
    <scope>NUCLEOTIDE SEQUENCE [LARGE SCALE GENOMIC DNA]</scope>
    <source>
        <strain evidence="1 2">Z446</strain>
    </source>
</reference>
<sequence>MIDRTLFDVLPIQEVVANASPSAWRDGLVVTQQPGALTIALLDGSERTVMTGATPEVGEPVAVHPVAEVVAVGSTWYAARPLIGVDEAR</sequence>
<evidence type="ECO:0000313" key="1">
    <source>
        <dbReference type="EMBL" id="TRW45677.1"/>
    </source>
</evidence>
<protein>
    <submittedName>
        <fullName evidence="1">Nuclease</fullName>
    </submittedName>
</protein>
<dbReference type="RefSeq" id="WP_143418092.1">
    <property type="nucleotide sequence ID" value="NZ_VJXR01000019.1"/>
</dbReference>
<organism evidence="1 2">
    <name type="scientific">Georgenia yuyongxinii</name>
    <dbReference type="NCBI Taxonomy" id="2589797"/>
    <lineage>
        <taxon>Bacteria</taxon>
        <taxon>Bacillati</taxon>
        <taxon>Actinomycetota</taxon>
        <taxon>Actinomycetes</taxon>
        <taxon>Micrococcales</taxon>
        <taxon>Bogoriellaceae</taxon>
        <taxon>Georgenia</taxon>
    </lineage>
</organism>
<name>A0A552WSH5_9MICO</name>
<proteinExistence type="predicted"/>
<evidence type="ECO:0000313" key="2">
    <source>
        <dbReference type="Proteomes" id="UP000318693"/>
    </source>
</evidence>
<gene>
    <name evidence="1" type="ORF">FJ693_08450</name>
</gene>
<dbReference type="EMBL" id="VJXR01000019">
    <property type="protein sequence ID" value="TRW45677.1"/>
    <property type="molecule type" value="Genomic_DNA"/>
</dbReference>
<accession>A0A552WSH5</accession>